<evidence type="ECO:0000259" key="1">
    <source>
        <dbReference type="Pfam" id="PF05430"/>
    </source>
</evidence>
<dbReference type="Pfam" id="PF05430">
    <property type="entry name" value="Methyltransf_30"/>
    <property type="match status" value="1"/>
</dbReference>
<dbReference type="InterPro" id="IPR029063">
    <property type="entry name" value="SAM-dependent_MTases_sf"/>
</dbReference>
<gene>
    <name evidence="2" type="ORF">PAMC26577_26230</name>
</gene>
<dbReference type="InterPro" id="IPR008471">
    <property type="entry name" value="MnmC-like_methylTransf"/>
</dbReference>
<proteinExistence type="predicted"/>
<dbReference type="EMBL" id="NBTZ01000106">
    <property type="protein sequence ID" value="OTP70554.1"/>
    <property type="molecule type" value="Genomic_DNA"/>
</dbReference>
<name>A0A242MGW9_CABSO</name>
<reference evidence="2 3" key="1">
    <citation type="submission" date="2017-03" db="EMBL/GenBank/DDBJ databases">
        <title>Genome analysis of strain PAMC 26577.</title>
        <authorList>
            <person name="Oh H.-M."/>
            <person name="Yang J.-A."/>
        </authorList>
    </citation>
    <scope>NUCLEOTIDE SEQUENCE [LARGE SCALE GENOMIC DNA]</scope>
    <source>
        <strain evidence="2 3">PAMC 26577</strain>
    </source>
</reference>
<keyword evidence="2" id="KW-0489">Methyltransferase</keyword>
<sequence>MSEPLIPATVAFRPNGSPYSPLYGDIYHSVVGSVAQAQYVFLQGNGLPERWQGCPDFTVLETGFGMGINFLTTWAAWRADPLRGGRLHFVSVEKHPFSASDLRLTHAATIDDAPVAALAQTLANAWPDLTPGTHTLAFDDDITLTLIFDDAVTVLPTLQFRADAFYLDGFAPAKNPELWTPSVFESLGALANEGATFSTYTSAGGVKRALLHAGFQYKKIPGFGWKRAMLAGKYLPL</sequence>
<dbReference type="PANTHER" id="PTHR39963:SF1">
    <property type="entry name" value="MNMC-LIKE METHYLTRANSFERASE DOMAIN-CONTAINING PROTEIN"/>
    <property type="match status" value="1"/>
</dbReference>
<keyword evidence="2" id="KW-0808">Transferase</keyword>
<evidence type="ECO:0000313" key="3">
    <source>
        <dbReference type="Proteomes" id="UP000195221"/>
    </source>
</evidence>
<dbReference type="AlphaFoldDB" id="A0A242MGW9"/>
<dbReference type="InterPro" id="IPR047785">
    <property type="entry name" value="tRNA_MNMC2"/>
</dbReference>
<dbReference type="Gene3D" id="3.40.50.150">
    <property type="entry name" value="Vaccinia Virus protein VP39"/>
    <property type="match status" value="1"/>
</dbReference>
<dbReference type="Proteomes" id="UP000195221">
    <property type="component" value="Unassembled WGS sequence"/>
</dbReference>
<feature type="domain" description="MnmC-like methyltransferase" evidence="1">
    <location>
        <begin position="115"/>
        <end position="233"/>
    </location>
</feature>
<organism evidence="2 3">
    <name type="scientific">Caballeronia sordidicola</name>
    <name type="common">Burkholderia sordidicola</name>
    <dbReference type="NCBI Taxonomy" id="196367"/>
    <lineage>
        <taxon>Bacteria</taxon>
        <taxon>Pseudomonadati</taxon>
        <taxon>Pseudomonadota</taxon>
        <taxon>Betaproteobacteria</taxon>
        <taxon>Burkholderiales</taxon>
        <taxon>Burkholderiaceae</taxon>
        <taxon>Caballeronia</taxon>
    </lineage>
</organism>
<dbReference type="GO" id="GO:0032259">
    <property type="term" value="P:methylation"/>
    <property type="evidence" value="ECO:0007669"/>
    <property type="project" value="UniProtKB-KW"/>
</dbReference>
<evidence type="ECO:0000313" key="2">
    <source>
        <dbReference type="EMBL" id="OTP70554.1"/>
    </source>
</evidence>
<dbReference type="GO" id="GO:0004808">
    <property type="term" value="F:tRNA (5-methylaminomethyl-2-thiouridylate)(34)-methyltransferase activity"/>
    <property type="evidence" value="ECO:0007669"/>
    <property type="project" value="InterPro"/>
</dbReference>
<dbReference type="GO" id="GO:0016645">
    <property type="term" value="F:oxidoreductase activity, acting on the CH-NH group of donors"/>
    <property type="evidence" value="ECO:0007669"/>
    <property type="project" value="InterPro"/>
</dbReference>
<protein>
    <submittedName>
        <fullName evidence="2">tRNA (5-methylaminomethyl-2-thiouridylate)-methyltransferase</fullName>
    </submittedName>
</protein>
<accession>A0A242MGW9</accession>
<comment type="caution">
    <text evidence="2">The sequence shown here is derived from an EMBL/GenBank/DDBJ whole genome shotgun (WGS) entry which is preliminary data.</text>
</comment>
<dbReference type="NCBIfam" id="NF033855">
    <property type="entry name" value="tRNA_MNMC2"/>
    <property type="match status" value="1"/>
</dbReference>
<dbReference type="PANTHER" id="PTHR39963">
    <property type="entry name" value="SLL0983 PROTEIN"/>
    <property type="match status" value="1"/>
</dbReference>